<reference evidence="7" key="1">
    <citation type="submission" date="2025-08" db="UniProtKB">
        <authorList>
            <consortium name="Ensembl"/>
        </authorList>
    </citation>
    <scope>IDENTIFICATION</scope>
</reference>
<evidence type="ECO:0000256" key="3">
    <source>
        <dbReference type="ARBA" id="ARBA00007691"/>
    </source>
</evidence>
<dbReference type="Proteomes" id="UP000261540">
    <property type="component" value="Unplaced"/>
</dbReference>
<dbReference type="GeneID" id="111840855"/>
<keyword evidence="4" id="KW-0333">Golgi apparatus</keyword>
<dbReference type="PANTHER" id="PTHR15905">
    <property type="entry name" value="GOLGI-ASSOCIATED KINASE 1B-RELATED"/>
    <property type="match status" value="1"/>
</dbReference>
<dbReference type="GeneTree" id="ENSGT00420000029769"/>
<dbReference type="RefSeq" id="XP_023661918.1">
    <property type="nucleotide sequence ID" value="XM_023806150.2"/>
</dbReference>
<evidence type="ECO:0000256" key="4">
    <source>
        <dbReference type="ARBA" id="ARBA00023034"/>
    </source>
</evidence>
<comment type="similarity">
    <text evidence="3">Belongs to the GASK family.</text>
</comment>
<feature type="compositionally biased region" description="Polar residues" evidence="6">
    <location>
        <begin position="122"/>
        <end position="135"/>
    </location>
</feature>
<comment type="subcellular location">
    <subcellularLocation>
        <location evidence="1">Endomembrane system</location>
    </subcellularLocation>
    <subcellularLocation>
        <location evidence="2">Golgi apparatus</location>
    </subcellularLocation>
</comment>
<reference evidence="7" key="2">
    <citation type="submission" date="2025-09" db="UniProtKB">
        <authorList>
            <consortium name="Ensembl"/>
        </authorList>
    </citation>
    <scope>IDENTIFICATION</scope>
</reference>
<protein>
    <submittedName>
        <fullName evidence="7">Golgi associated kinase 1A</fullName>
    </submittedName>
</protein>
<feature type="region of interest" description="Disordered" evidence="6">
    <location>
        <begin position="96"/>
        <end position="147"/>
    </location>
</feature>
<dbReference type="Pfam" id="PF15051">
    <property type="entry name" value="FAM198"/>
    <property type="match status" value="1"/>
</dbReference>
<evidence type="ECO:0000256" key="2">
    <source>
        <dbReference type="ARBA" id="ARBA00004555"/>
    </source>
</evidence>
<evidence type="ECO:0000256" key="6">
    <source>
        <dbReference type="SAM" id="MobiDB-lite"/>
    </source>
</evidence>
<dbReference type="AlphaFoldDB" id="A0A3B3SNG1"/>
<name>A0A3B3SNG1_9TELE</name>
<dbReference type="InterPro" id="IPR029207">
    <property type="entry name" value="FAM198"/>
</dbReference>
<dbReference type="PANTHER" id="PTHR15905:SF5">
    <property type="entry name" value="GOLGI-ASSOCIATED KINASE 1A"/>
    <property type="match status" value="1"/>
</dbReference>
<accession>A0A3B3SNG1</accession>
<proteinExistence type="inferred from homology"/>
<evidence type="ECO:0000256" key="5">
    <source>
        <dbReference type="ARBA" id="ARBA00023136"/>
    </source>
</evidence>
<evidence type="ECO:0000313" key="7">
    <source>
        <dbReference type="Ensembl" id="ENSPKIP00000032252.1"/>
    </source>
</evidence>
<evidence type="ECO:0000256" key="1">
    <source>
        <dbReference type="ARBA" id="ARBA00004308"/>
    </source>
</evidence>
<dbReference type="GO" id="GO:0005794">
    <property type="term" value="C:Golgi apparatus"/>
    <property type="evidence" value="ECO:0007669"/>
    <property type="project" value="UniProtKB-SubCell"/>
</dbReference>
<feature type="region of interest" description="Disordered" evidence="6">
    <location>
        <begin position="55"/>
        <end position="80"/>
    </location>
</feature>
<keyword evidence="8" id="KW-1185">Reference proteome</keyword>
<organism evidence="7 8">
    <name type="scientific">Paramormyrops kingsleyae</name>
    <dbReference type="NCBI Taxonomy" id="1676925"/>
    <lineage>
        <taxon>Eukaryota</taxon>
        <taxon>Metazoa</taxon>
        <taxon>Chordata</taxon>
        <taxon>Craniata</taxon>
        <taxon>Vertebrata</taxon>
        <taxon>Euteleostomi</taxon>
        <taxon>Actinopterygii</taxon>
        <taxon>Neopterygii</taxon>
        <taxon>Teleostei</taxon>
        <taxon>Osteoglossocephala</taxon>
        <taxon>Osteoglossomorpha</taxon>
        <taxon>Osteoglossiformes</taxon>
        <taxon>Mormyridae</taxon>
        <taxon>Paramormyrops</taxon>
    </lineage>
</organism>
<keyword evidence="5" id="KW-0472">Membrane</keyword>
<evidence type="ECO:0000313" key="8">
    <source>
        <dbReference type="Proteomes" id="UP000261540"/>
    </source>
</evidence>
<dbReference type="Ensembl" id="ENSPKIT00000013111.1">
    <property type="protein sequence ID" value="ENSPKIP00000032252.1"/>
    <property type="gene ID" value="ENSPKIG00000012419.1"/>
</dbReference>
<sequence>MALRLWLKKYFRRWISLILLLLFILFAMTINTLPSLPLEGRKVLSWHGLHGTTQARGRPLTLSHAEQPRQDPPAKLGEHGQKVSIDLAQRQASEHVVHQAVRKRHVSEDTAALAKREARGKSSGSRQEQQPQQLSTEKRGIPGITQNNNSRALISNQLLPPQQGLQGMIKPRMTKRSFEDQHQFQITCAPKCHRVDTLGGQATIQQQPMRTRVPRDLRAQTRQSNTISGKGDVAQQGVKKKEAVWCTKVTQDDFLESWNRGIRSRAEHLQWFSEDDIQKMELLSWGEVISKARVPAHGQVLQVGLGTGGPAIPASDHASRCEQGLCALIKRSDDWFEVFAFHLDRVLGLNRSLPVVSRKFHSNLLPYRYTSGSARPVVWWAPGIQHLPDDDNDQNSFPLTWLQYQALLKAKCNNKGVSENSPPCIGVHHSEWGRLALFDFLLQVSDRLDRYCCGFEPDPSEPCVDNRLHAKCGNPKNLLLVHILVRKADPSKLVFIDNAGRPFQSRDNLNFLLVEGIDEFPERAVSVLQSGCLESMLLRSLHVDQEFWDSQGGLHGLRALVRTVEERGRVLLRHIEERRLRLNRDL</sequence>